<proteinExistence type="predicted"/>
<sequence>MARTTLILAGTAIAVTTAAATLYWRLGPESQAVAQPRSQASQPLATPAGDATAAASAQHIDPALTAEYEKRLAFHSAYRAFFKAAPDLPSEEREKQAERLAEEVQSHEQSGELAASESLVLQIALIQASGGDVEEQKARANALLQRYKARSDALEKKLAAQPSPQFDHYKQEEKRIVAEVLAMQSIPDGLSRDEYLRQRLQQAREQAYH</sequence>
<feature type="compositionally biased region" description="Basic and acidic residues" evidence="1">
    <location>
        <begin position="90"/>
        <end position="110"/>
    </location>
</feature>
<dbReference type="EMBL" id="CP158373">
    <property type="protein sequence ID" value="XBY61819.1"/>
    <property type="molecule type" value="Genomic_DNA"/>
</dbReference>
<organism evidence="2">
    <name type="scientific">Pseudomonas solani</name>
    <dbReference type="NCBI Taxonomy" id="2731552"/>
    <lineage>
        <taxon>Bacteria</taxon>
        <taxon>Pseudomonadati</taxon>
        <taxon>Pseudomonadota</taxon>
        <taxon>Gammaproteobacteria</taxon>
        <taxon>Pseudomonadales</taxon>
        <taxon>Pseudomonadaceae</taxon>
        <taxon>Pseudomonas</taxon>
    </lineage>
</organism>
<gene>
    <name evidence="2" type="ORF">ABS648_17840</name>
</gene>
<feature type="region of interest" description="Disordered" evidence="1">
    <location>
        <begin position="34"/>
        <end position="53"/>
    </location>
</feature>
<reference evidence="2" key="1">
    <citation type="submission" date="2023-08" db="EMBL/GenBank/DDBJ databases">
        <title>Increased levels of nutrients transform a symbiont into a lethal pathobiont.</title>
        <authorList>
            <person name="Lachnit T."/>
            <person name="Ulrich L."/>
            <person name="Willmer F.M."/>
            <person name="Hasenbein T."/>
            <person name="Steiner L.X."/>
            <person name="Wolters M."/>
            <person name="Herbst E.M."/>
            <person name="Deines P."/>
        </authorList>
    </citation>
    <scope>NUCLEOTIDE SEQUENCE</scope>
    <source>
        <strain evidence="2">T3</strain>
    </source>
</reference>
<accession>A0AAU7XYK0</accession>
<dbReference type="AlphaFoldDB" id="A0AAU7XYK0"/>
<feature type="compositionally biased region" description="Polar residues" evidence="1">
    <location>
        <begin position="34"/>
        <end position="44"/>
    </location>
</feature>
<evidence type="ECO:0000313" key="2">
    <source>
        <dbReference type="EMBL" id="XBY61819.1"/>
    </source>
</evidence>
<dbReference type="RefSeq" id="WP_350446333.1">
    <property type="nucleotide sequence ID" value="NZ_CP158373.1"/>
</dbReference>
<name>A0AAU7XYK0_9PSED</name>
<protein>
    <recommendedName>
        <fullName evidence="3">Lipase chaperone</fullName>
    </recommendedName>
</protein>
<evidence type="ECO:0008006" key="3">
    <source>
        <dbReference type="Google" id="ProtNLM"/>
    </source>
</evidence>
<feature type="region of interest" description="Disordered" evidence="1">
    <location>
        <begin position="88"/>
        <end position="111"/>
    </location>
</feature>
<evidence type="ECO:0000256" key="1">
    <source>
        <dbReference type="SAM" id="MobiDB-lite"/>
    </source>
</evidence>